<dbReference type="InterPro" id="IPR050267">
    <property type="entry name" value="Anti-sigma-factor_SerPK"/>
</dbReference>
<keyword evidence="3" id="KW-0067">ATP-binding</keyword>
<reference evidence="3 4" key="1">
    <citation type="submission" date="2024-10" db="EMBL/GenBank/DDBJ databases">
        <title>The Natural Products Discovery Center: Release of the First 8490 Sequenced Strains for Exploring Actinobacteria Biosynthetic Diversity.</title>
        <authorList>
            <person name="Kalkreuter E."/>
            <person name="Kautsar S.A."/>
            <person name="Yang D."/>
            <person name="Bader C.D."/>
            <person name="Teijaro C.N."/>
            <person name="Fluegel L."/>
            <person name="Davis C.M."/>
            <person name="Simpson J.R."/>
            <person name="Lauterbach L."/>
            <person name="Steele A.D."/>
            <person name="Gui C."/>
            <person name="Meng S."/>
            <person name="Li G."/>
            <person name="Viehrig K."/>
            <person name="Ye F."/>
            <person name="Su P."/>
            <person name="Kiefer A.F."/>
            <person name="Nichols A."/>
            <person name="Cepeda A.J."/>
            <person name="Yan W."/>
            <person name="Fan B."/>
            <person name="Jiang Y."/>
            <person name="Adhikari A."/>
            <person name="Zheng C.-J."/>
            <person name="Schuster L."/>
            <person name="Cowan T.M."/>
            <person name="Smanski M.J."/>
            <person name="Chevrette M.G."/>
            <person name="De Carvalho L.P.S."/>
            <person name="Shen B."/>
        </authorList>
    </citation>
    <scope>NUCLEOTIDE SEQUENCE [LARGE SCALE GENOMIC DNA]</scope>
    <source>
        <strain evidence="3 4">NPDC020327</strain>
    </source>
</reference>
<dbReference type="Pfam" id="PF13581">
    <property type="entry name" value="HATPase_c_2"/>
    <property type="match status" value="1"/>
</dbReference>
<protein>
    <submittedName>
        <fullName evidence="3">ATP-binding protein</fullName>
    </submittedName>
</protein>
<evidence type="ECO:0000313" key="4">
    <source>
        <dbReference type="Proteomes" id="UP001611548"/>
    </source>
</evidence>
<keyword evidence="1" id="KW-0723">Serine/threonine-protein kinase</keyword>
<evidence type="ECO:0000259" key="2">
    <source>
        <dbReference type="Pfam" id="PF13581"/>
    </source>
</evidence>
<dbReference type="PANTHER" id="PTHR35526:SF3">
    <property type="entry name" value="ANTI-SIGMA-F FACTOR RSBW"/>
    <property type="match status" value="1"/>
</dbReference>
<dbReference type="Proteomes" id="UP001611548">
    <property type="component" value="Unassembled WGS sequence"/>
</dbReference>
<dbReference type="RefSeq" id="WP_079101651.1">
    <property type="nucleotide sequence ID" value="NZ_JBIRWE010000012.1"/>
</dbReference>
<keyword evidence="3" id="KW-0547">Nucleotide-binding</keyword>
<keyword evidence="1" id="KW-0808">Transferase</keyword>
<dbReference type="InterPro" id="IPR036890">
    <property type="entry name" value="HATPase_C_sf"/>
</dbReference>
<dbReference type="SUPFAM" id="SSF55874">
    <property type="entry name" value="ATPase domain of HSP90 chaperone/DNA topoisomerase II/histidine kinase"/>
    <property type="match status" value="1"/>
</dbReference>
<accession>A0ABW7UWD3</accession>
<dbReference type="InterPro" id="IPR003594">
    <property type="entry name" value="HATPase_dom"/>
</dbReference>
<comment type="caution">
    <text evidence="3">The sequence shown here is derived from an EMBL/GenBank/DDBJ whole genome shotgun (WGS) entry which is preliminary data.</text>
</comment>
<feature type="domain" description="Histidine kinase/HSP90-like ATPase" evidence="2">
    <location>
        <begin position="13"/>
        <end position="109"/>
    </location>
</feature>
<dbReference type="EMBL" id="JBIRWE010000012">
    <property type="protein sequence ID" value="MFI1966905.1"/>
    <property type="molecule type" value="Genomic_DNA"/>
</dbReference>
<evidence type="ECO:0000313" key="3">
    <source>
        <dbReference type="EMBL" id="MFI1966905.1"/>
    </source>
</evidence>
<keyword evidence="4" id="KW-1185">Reference proteome</keyword>
<keyword evidence="1" id="KW-0418">Kinase</keyword>
<evidence type="ECO:0000256" key="1">
    <source>
        <dbReference type="ARBA" id="ARBA00022527"/>
    </source>
</evidence>
<gene>
    <name evidence="3" type="ORF">ACH429_22800</name>
</gene>
<organism evidence="3 4">
    <name type="scientific">Streptomyces pathocidini</name>
    <dbReference type="NCBI Taxonomy" id="1650571"/>
    <lineage>
        <taxon>Bacteria</taxon>
        <taxon>Bacillati</taxon>
        <taxon>Actinomycetota</taxon>
        <taxon>Actinomycetes</taxon>
        <taxon>Kitasatosporales</taxon>
        <taxon>Streptomycetaceae</taxon>
        <taxon>Streptomyces</taxon>
    </lineage>
</organism>
<dbReference type="Gene3D" id="3.30.565.10">
    <property type="entry name" value="Histidine kinase-like ATPase, C-terminal domain"/>
    <property type="match status" value="1"/>
</dbReference>
<dbReference type="PANTHER" id="PTHR35526">
    <property type="entry name" value="ANTI-SIGMA-F FACTOR RSBW-RELATED"/>
    <property type="match status" value="1"/>
</dbReference>
<dbReference type="GO" id="GO:0005524">
    <property type="term" value="F:ATP binding"/>
    <property type="evidence" value="ECO:0007669"/>
    <property type="project" value="UniProtKB-KW"/>
</dbReference>
<sequence>MPRSVAQRFPRAGDAVPEARSFLGSALEEWEIADRAEDAVLCLSELAANAVRHGAHDDFLVGVSLGGGCLRVEVHDAGTGVPRVGEPSEDDTDGRGLLIVESLADGWGVTPHDSCGKTVWTEFKTIGGEMQSGVIPC</sequence>
<dbReference type="CDD" id="cd16936">
    <property type="entry name" value="HATPase_RsbW-like"/>
    <property type="match status" value="1"/>
</dbReference>
<proteinExistence type="predicted"/>
<name>A0ABW7UWD3_9ACTN</name>